<keyword evidence="2 5" id="KW-0812">Transmembrane</keyword>
<feature type="transmembrane region" description="Helical" evidence="5">
    <location>
        <begin position="385"/>
        <end position="407"/>
    </location>
</feature>
<keyword evidence="4 5" id="KW-0472">Membrane</keyword>
<sequence>MMDRPIRLDQEVPLGAAQAADRRVLPQNSTSRTERLLIFTAIVILPLQNHFPAVAGMSILFLVFGALAAYVILSRPRSLQKTWCHPVFIAAYAFIGVSTLLEYSSPLPRYDEIFRFGQMLVGMVCVATLCRDRSALEAGLYGYIVAALWLAVYLFMTSYGVIQGMGEASTFNQASKVRAAAFADQALQANINGVAFICTQGGVTAFALALSSRSSYHRVLLLGIATFCLVASFLPMSRGAAVGGLVSVGAVLYAMEVKHGRALIFVMIFGLGMYMLVPDAVWSRMTYSTETRNGKLEGRAWIYTTALNRLPEYILAGVGAGNYNQKWGFEKGFGKSHGGVLVVYGAHNAFLQILMFWGMLGLLSFLWILWCVYRSIPLQCARDELSLALLGIIVSLGVYLFLTHGFYEKSFALGVGVLVGARQWIWPTGIVSAIEVNRGPSGA</sequence>
<dbReference type="EMBL" id="CZPZ01000008">
    <property type="protein sequence ID" value="CUS34221.1"/>
    <property type="molecule type" value="Genomic_DNA"/>
</dbReference>
<feature type="transmembrane region" description="Helical" evidence="5">
    <location>
        <begin position="191"/>
        <end position="209"/>
    </location>
</feature>
<dbReference type="PANTHER" id="PTHR37422:SF13">
    <property type="entry name" value="LIPOPOLYSACCHARIDE BIOSYNTHESIS PROTEIN PA4999-RELATED"/>
    <property type="match status" value="1"/>
</dbReference>
<dbReference type="PANTHER" id="PTHR37422">
    <property type="entry name" value="TEICHURONIC ACID BIOSYNTHESIS PROTEIN TUAE"/>
    <property type="match status" value="1"/>
</dbReference>
<feature type="transmembrane region" description="Helical" evidence="5">
    <location>
        <begin position="349"/>
        <end position="373"/>
    </location>
</feature>
<feature type="domain" description="O-antigen ligase-related" evidence="6">
    <location>
        <begin position="227"/>
        <end position="366"/>
    </location>
</feature>
<proteinExistence type="predicted"/>
<evidence type="ECO:0000313" key="7">
    <source>
        <dbReference type="EMBL" id="CUS34221.1"/>
    </source>
</evidence>
<keyword evidence="3 5" id="KW-1133">Transmembrane helix</keyword>
<protein>
    <recommendedName>
        <fullName evidence="6">O-antigen ligase-related domain-containing protein</fullName>
    </recommendedName>
</protein>
<gene>
    <name evidence="7" type="ORF">COMA2_160042</name>
</gene>
<feature type="transmembrane region" description="Helical" evidence="5">
    <location>
        <begin position="142"/>
        <end position="162"/>
    </location>
</feature>
<dbReference type="Pfam" id="PF04932">
    <property type="entry name" value="Wzy_C"/>
    <property type="match status" value="1"/>
</dbReference>
<dbReference type="InterPro" id="IPR051533">
    <property type="entry name" value="WaaL-like"/>
</dbReference>
<dbReference type="GO" id="GO:0016020">
    <property type="term" value="C:membrane"/>
    <property type="evidence" value="ECO:0007669"/>
    <property type="project" value="UniProtKB-SubCell"/>
</dbReference>
<evidence type="ECO:0000313" key="8">
    <source>
        <dbReference type="Proteomes" id="UP000198736"/>
    </source>
</evidence>
<dbReference type="Proteomes" id="UP000198736">
    <property type="component" value="Unassembled WGS sequence"/>
</dbReference>
<feature type="transmembrane region" description="Helical" evidence="5">
    <location>
        <begin position="262"/>
        <end position="282"/>
    </location>
</feature>
<dbReference type="AlphaFoldDB" id="A0A0S4LC86"/>
<evidence type="ECO:0000256" key="4">
    <source>
        <dbReference type="ARBA" id="ARBA00023136"/>
    </source>
</evidence>
<feature type="transmembrane region" description="Helical" evidence="5">
    <location>
        <begin position="53"/>
        <end position="73"/>
    </location>
</feature>
<accession>A0A0S4LC86</accession>
<reference evidence="8" key="1">
    <citation type="submission" date="2015-10" db="EMBL/GenBank/DDBJ databases">
        <authorList>
            <person name="Luecker S."/>
            <person name="Luecker S."/>
        </authorList>
    </citation>
    <scope>NUCLEOTIDE SEQUENCE [LARGE SCALE GENOMIC DNA]</scope>
</reference>
<keyword evidence="8" id="KW-1185">Reference proteome</keyword>
<feature type="transmembrane region" description="Helical" evidence="5">
    <location>
        <begin position="82"/>
        <end position="101"/>
    </location>
</feature>
<evidence type="ECO:0000256" key="1">
    <source>
        <dbReference type="ARBA" id="ARBA00004141"/>
    </source>
</evidence>
<evidence type="ECO:0000256" key="5">
    <source>
        <dbReference type="SAM" id="Phobius"/>
    </source>
</evidence>
<evidence type="ECO:0000259" key="6">
    <source>
        <dbReference type="Pfam" id="PF04932"/>
    </source>
</evidence>
<feature type="transmembrane region" description="Helical" evidence="5">
    <location>
        <begin position="216"/>
        <end position="234"/>
    </location>
</feature>
<organism evidence="7 8">
    <name type="scientific">Candidatus Nitrospira nitrificans</name>
    <dbReference type="NCBI Taxonomy" id="1742973"/>
    <lineage>
        <taxon>Bacteria</taxon>
        <taxon>Pseudomonadati</taxon>
        <taxon>Nitrospirota</taxon>
        <taxon>Nitrospiria</taxon>
        <taxon>Nitrospirales</taxon>
        <taxon>Nitrospiraceae</taxon>
        <taxon>Nitrospira</taxon>
    </lineage>
</organism>
<dbReference type="STRING" id="1742973.COMA2_160042"/>
<name>A0A0S4LC86_9BACT</name>
<evidence type="ECO:0000256" key="3">
    <source>
        <dbReference type="ARBA" id="ARBA00022989"/>
    </source>
</evidence>
<evidence type="ECO:0000256" key="2">
    <source>
        <dbReference type="ARBA" id="ARBA00022692"/>
    </source>
</evidence>
<feature type="transmembrane region" description="Helical" evidence="5">
    <location>
        <begin position="240"/>
        <end position="255"/>
    </location>
</feature>
<comment type="subcellular location">
    <subcellularLocation>
        <location evidence="1">Membrane</location>
        <topology evidence="1">Multi-pass membrane protein</topology>
    </subcellularLocation>
</comment>
<dbReference type="InterPro" id="IPR007016">
    <property type="entry name" value="O-antigen_ligase-rel_domated"/>
</dbReference>